<dbReference type="InterPro" id="IPR011032">
    <property type="entry name" value="GroES-like_sf"/>
</dbReference>
<dbReference type="InterPro" id="IPR013154">
    <property type="entry name" value="ADH-like_N"/>
</dbReference>
<dbReference type="Pfam" id="PF13602">
    <property type="entry name" value="ADH_zinc_N_2"/>
    <property type="match status" value="1"/>
</dbReference>
<dbReference type="PANTHER" id="PTHR11695">
    <property type="entry name" value="ALCOHOL DEHYDROGENASE RELATED"/>
    <property type="match status" value="1"/>
</dbReference>
<feature type="domain" description="Enoyl reductase (ER)" evidence="1">
    <location>
        <begin position="10"/>
        <end position="329"/>
    </location>
</feature>
<dbReference type="SUPFAM" id="SSF50129">
    <property type="entry name" value="GroES-like"/>
    <property type="match status" value="1"/>
</dbReference>
<name>A0ABS0DU98_9GAMM</name>
<evidence type="ECO:0000313" key="3">
    <source>
        <dbReference type="Proteomes" id="UP000600307"/>
    </source>
</evidence>
<dbReference type="RefSeq" id="WP_195817737.1">
    <property type="nucleotide sequence ID" value="NZ_JADOBH010000004.1"/>
</dbReference>
<evidence type="ECO:0000259" key="1">
    <source>
        <dbReference type="SMART" id="SM00829"/>
    </source>
</evidence>
<comment type="caution">
    <text evidence="2">The sequence shown here is derived from an EMBL/GenBank/DDBJ whole genome shotgun (WGS) entry which is preliminary data.</text>
</comment>
<dbReference type="InterPro" id="IPR036291">
    <property type="entry name" value="NAD(P)-bd_dom_sf"/>
</dbReference>
<evidence type="ECO:0000313" key="2">
    <source>
        <dbReference type="EMBL" id="MBF7957452.1"/>
    </source>
</evidence>
<dbReference type="InterPro" id="IPR020843">
    <property type="entry name" value="ER"/>
</dbReference>
<dbReference type="SUPFAM" id="SSF51735">
    <property type="entry name" value="NAD(P)-binding Rossmann-fold domains"/>
    <property type="match status" value="1"/>
</dbReference>
<organism evidence="2 3">
    <name type="scientific">Rahnella victoriana</name>
    <dbReference type="NCBI Taxonomy" id="1510570"/>
    <lineage>
        <taxon>Bacteria</taxon>
        <taxon>Pseudomonadati</taxon>
        <taxon>Pseudomonadota</taxon>
        <taxon>Gammaproteobacteria</taxon>
        <taxon>Enterobacterales</taxon>
        <taxon>Yersiniaceae</taxon>
        <taxon>Rahnella</taxon>
    </lineage>
</organism>
<dbReference type="SMART" id="SM00829">
    <property type="entry name" value="PKS_ER"/>
    <property type="match status" value="1"/>
</dbReference>
<proteinExistence type="predicted"/>
<dbReference type="Gene3D" id="3.90.180.10">
    <property type="entry name" value="Medium-chain alcohol dehydrogenases, catalytic domain"/>
    <property type="match status" value="1"/>
</dbReference>
<accession>A0ABS0DU98</accession>
<dbReference type="Proteomes" id="UP000600307">
    <property type="component" value="Unassembled WGS sequence"/>
</dbReference>
<reference evidence="2 3" key="1">
    <citation type="submission" date="2020-11" db="EMBL/GenBank/DDBJ databases">
        <title>Taxonomic investigation of Rahnella spp.</title>
        <authorList>
            <person name="Lee S.D."/>
        </authorList>
    </citation>
    <scope>NUCLEOTIDE SEQUENCE [LARGE SCALE GENOMIC DNA]</scope>
    <source>
        <strain evidence="2 3">SAP-10</strain>
    </source>
</reference>
<gene>
    <name evidence="2" type="ORF">IV431_17980</name>
</gene>
<dbReference type="PANTHER" id="PTHR11695:SF294">
    <property type="entry name" value="RETICULON-4-INTERACTING PROTEIN 1, MITOCHONDRIAL"/>
    <property type="match status" value="1"/>
</dbReference>
<dbReference type="Gene3D" id="3.40.50.720">
    <property type="entry name" value="NAD(P)-binding Rossmann-like Domain"/>
    <property type="match status" value="1"/>
</dbReference>
<dbReference type="Pfam" id="PF08240">
    <property type="entry name" value="ADH_N"/>
    <property type="match status" value="1"/>
</dbReference>
<protein>
    <submittedName>
        <fullName evidence="2">NADP-dependent oxidoreductase</fullName>
    </submittedName>
</protein>
<dbReference type="CDD" id="cd05289">
    <property type="entry name" value="MDR_like_2"/>
    <property type="match status" value="1"/>
</dbReference>
<dbReference type="EMBL" id="JADOBH010000004">
    <property type="protein sequence ID" value="MBF7957452.1"/>
    <property type="molecule type" value="Genomic_DNA"/>
</dbReference>
<keyword evidence="3" id="KW-1185">Reference proteome</keyword>
<dbReference type="InterPro" id="IPR050700">
    <property type="entry name" value="YIM1/Zinc_Alcohol_DH_Fams"/>
</dbReference>
<sequence>MKALVLKSYGKNARLDFETRPMPRVKDNEILVKIHAVGLNPIDNMIPAGTFKPILQFTLPAVMGSDLAGIVVERGKKVTRFHSGDAVYASIFDTDNGALSEYVAVPESAASLKPRSLDFIEAASLPMVALTSWQAFEHVNLLAGQKVFIPAGSGGIGTFAIQLARHLGASVATTTSAGNSELVSRLGAQHVIDYKTQDFEKVLSGYDVVLGTLRGDSIQKAIQILRPGGNLVSLTGPVDLPFARHRNMNPFMKALFWLMSRKINEMASQRQVRYGFHFVHPDGSRLSDIAELVDAGKLAPVIDRVFSFEETLSALSYLKTGHAKGKVVVAFSPES</sequence>